<evidence type="ECO:0000256" key="2">
    <source>
        <dbReference type="ARBA" id="ARBA00022649"/>
    </source>
</evidence>
<dbReference type="SUPFAM" id="SSF88723">
    <property type="entry name" value="PIN domain-like"/>
    <property type="match status" value="1"/>
</dbReference>
<keyword evidence="10" id="KW-1185">Reference proteome</keyword>
<dbReference type="GO" id="GO:0004518">
    <property type="term" value="F:nuclease activity"/>
    <property type="evidence" value="ECO:0007669"/>
    <property type="project" value="UniProtKB-KW"/>
</dbReference>
<dbReference type="HOGENOM" id="CLU_118482_8_2_0"/>
<dbReference type="KEGG" id="acm:AciX9_2284"/>
<reference evidence="10" key="1">
    <citation type="submission" date="2011-01" db="EMBL/GenBank/DDBJ databases">
        <title>Complete sequence of chromosome of Acidobacterium sp. MP5ACTX9.</title>
        <authorList>
            <consortium name="US DOE Joint Genome Institute"/>
            <person name="Lucas S."/>
            <person name="Copeland A."/>
            <person name="Lapidus A."/>
            <person name="Cheng J.-F."/>
            <person name="Goodwin L."/>
            <person name="Pitluck S."/>
            <person name="Teshima H."/>
            <person name="Detter J.C."/>
            <person name="Han C."/>
            <person name="Tapia R."/>
            <person name="Land M."/>
            <person name="Hauser L."/>
            <person name="Kyrpides N."/>
            <person name="Ivanova N."/>
            <person name="Ovchinnikova G."/>
            <person name="Pagani I."/>
            <person name="Rawat S.R."/>
            <person name="Mannisto M."/>
            <person name="Haggblom M.M."/>
            <person name="Woyke T."/>
        </authorList>
    </citation>
    <scope>NUCLEOTIDE SEQUENCE [LARGE SCALE GENOMIC DNA]</scope>
    <source>
        <strain evidence="10">MP5ACTX9</strain>
    </source>
</reference>
<dbReference type="PANTHER" id="PTHR33653">
    <property type="entry name" value="RIBONUCLEASE VAPC2"/>
    <property type="match status" value="1"/>
</dbReference>
<feature type="domain" description="PIN" evidence="8">
    <location>
        <begin position="30"/>
        <end position="127"/>
    </location>
</feature>
<dbReference type="InterPro" id="IPR002716">
    <property type="entry name" value="PIN_dom"/>
</dbReference>
<dbReference type="CDD" id="cd18746">
    <property type="entry name" value="PIN_VapC4-5_FitB-like"/>
    <property type="match status" value="1"/>
</dbReference>
<keyword evidence="6" id="KW-0460">Magnesium</keyword>
<evidence type="ECO:0000313" key="10">
    <source>
        <dbReference type="Proteomes" id="UP000000343"/>
    </source>
</evidence>
<evidence type="ECO:0000313" key="9">
    <source>
        <dbReference type="EMBL" id="ADW69322.1"/>
    </source>
</evidence>
<evidence type="ECO:0000256" key="7">
    <source>
        <dbReference type="ARBA" id="ARBA00038093"/>
    </source>
</evidence>
<accession>E8X3P4</accession>
<keyword evidence="4" id="KW-0479">Metal-binding</keyword>
<keyword evidence="3" id="KW-0540">Nuclease</keyword>
<dbReference type="InterPro" id="IPR050556">
    <property type="entry name" value="Type_II_TA_system_RNase"/>
</dbReference>
<dbReference type="AlphaFoldDB" id="E8X3P4"/>
<dbReference type="PaxDb" id="1198114-AciX9_2284"/>
<protein>
    <submittedName>
        <fullName evidence="9">PilT protein domain protein</fullName>
    </submittedName>
</protein>
<dbReference type="eggNOG" id="COG1487">
    <property type="taxonomic scope" value="Bacteria"/>
</dbReference>
<evidence type="ECO:0000256" key="1">
    <source>
        <dbReference type="ARBA" id="ARBA00001946"/>
    </source>
</evidence>
<dbReference type="InterPro" id="IPR029060">
    <property type="entry name" value="PIN-like_dom_sf"/>
</dbReference>
<gene>
    <name evidence="9" type="ordered locus">AciX9_2284</name>
</gene>
<evidence type="ECO:0000256" key="6">
    <source>
        <dbReference type="ARBA" id="ARBA00022842"/>
    </source>
</evidence>
<evidence type="ECO:0000259" key="8">
    <source>
        <dbReference type="Pfam" id="PF01850"/>
    </source>
</evidence>
<keyword evidence="5" id="KW-0378">Hydrolase</keyword>
<dbReference type="Pfam" id="PF01850">
    <property type="entry name" value="PIN"/>
    <property type="match status" value="1"/>
</dbReference>
<sequence length="145" mass="16469">MTSGFLLDTNIPSEQMHVLPDLRIGIWMYAQPESSLYLSVMTIGELRKGTTLLPEGKRRRQLEQWLDHELVPRFHSRILPITQTIADHWGILSARRQRQGAPLSMADGLIAATALHHNLTVVTRNIKDFTDLGVPLLNPWESNQP</sequence>
<dbReference type="GO" id="GO:0016787">
    <property type="term" value="F:hydrolase activity"/>
    <property type="evidence" value="ECO:0007669"/>
    <property type="project" value="UniProtKB-KW"/>
</dbReference>
<evidence type="ECO:0000256" key="4">
    <source>
        <dbReference type="ARBA" id="ARBA00022723"/>
    </source>
</evidence>
<dbReference type="GO" id="GO:0046872">
    <property type="term" value="F:metal ion binding"/>
    <property type="evidence" value="ECO:0007669"/>
    <property type="project" value="UniProtKB-KW"/>
</dbReference>
<evidence type="ECO:0000256" key="5">
    <source>
        <dbReference type="ARBA" id="ARBA00022801"/>
    </source>
</evidence>
<dbReference type="STRING" id="1198114.AciX9_2284"/>
<dbReference type="PANTHER" id="PTHR33653:SF1">
    <property type="entry name" value="RIBONUCLEASE VAPC2"/>
    <property type="match status" value="1"/>
</dbReference>
<dbReference type="EMBL" id="CP002480">
    <property type="protein sequence ID" value="ADW69322.1"/>
    <property type="molecule type" value="Genomic_DNA"/>
</dbReference>
<proteinExistence type="inferred from homology"/>
<name>E8X3P4_GRATM</name>
<evidence type="ECO:0000256" key="3">
    <source>
        <dbReference type="ARBA" id="ARBA00022722"/>
    </source>
</evidence>
<comment type="cofactor">
    <cofactor evidence="1">
        <name>Mg(2+)</name>
        <dbReference type="ChEBI" id="CHEBI:18420"/>
    </cofactor>
</comment>
<dbReference type="Proteomes" id="UP000000343">
    <property type="component" value="Chromosome"/>
</dbReference>
<comment type="similarity">
    <text evidence="7">Belongs to the PINc/VapC protein family.</text>
</comment>
<dbReference type="Gene3D" id="3.40.50.1010">
    <property type="entry name" value="5'-nuclease"/>
    <property type="match status" value="1"/>
</dbReference>
<keyword evidence="2" id="KW-1277">Toxin-antitoxin system</keyword>
<organism evidence="10">
    <name type="scientific">Granulicella tundricola (strain ATCC BAA-1859 / DSM 23138 / MP5ACTX9)</name>
    <dbReference type="NCBI Taxonomy" id="1198114"/>
    <lineage>
        <taxon>Bacteria</taxon>
        <taxon>Pseudomonadati</taxon>
        <taxon>Acidobacteriota</taxon>
        <taxon>Terriglobia</taxon>
        <taxon>Terriglobales</taxon>
        <taxon>Acidobacteriaceae</taxon>
        <taxon>Granulicella</taxon>
    </lineage>
</organism>